<gene>
    <name evidence="1" type="ORF">PMG71_09565</name>
</gene>
<protein>
    <submittedName>
        <fullName evidence="1">Uncharacterized protein</fullName>
    </submittedName>
</protein>
<evidence type="ECO:0000313" key="1">
    <source>
        <dbReference type="EMBL" id="MDJ1169673.1"/>
    </source>
</evidence>
<proteinExistence type="predicted"/>
<reference evidence="1 2" key="1">
    <citation type="submission" date="2023-01" db="EMBL/GenBank/DDBJ databases">
        <title>Novel diversity within Roseofilum (Cyanobacteria; Desertifilaceae) from marine benthic mats with descriptions of four novel species.</title>
        <authorList>
            <person name="Wang Y."/>
            <person name="Berthold D.E."/>
            <person name="Hu J."/>
            <person name="Lefler F.W."/>
            <person name="Laughinghouse H.D. IV."/>
        </authorList>
    </citation>
    <scope>NUCLEOTIDE SEQUENCE [LARGE SCALE GENOMIC DNA]</scope>
    <source>
        <strain evidence="1 2">BLCC-M154</strain>
    </source>
</reference>
<dbReference type="RefSeq" id="WP_283753430.1">
    <property type="nucleotide sequence ID" value="NZ_JAQOSP010000065.1"/>
</dbReference>
<evidence type="ECO:0000313" key="2">
    <source>
        <dbReference type="Proteomes" id="UP001235303"/>
    </source>
</evidence>
<comment type="caution">
    <text evidence="1">The sequence shown here is derived from an EMBL/GenBank/DDBJ whole genome shotgun (WGS) entry which is preliminary data.</text>
</comment>
<accession>A0ABT7AUC3</accession>
<sequence>MVKKRDFFGEWLESSYVDGQYTVPIFWTEFKRLFRALWVGIRYQPALTLVCLIGALSTPYVATNFAGGFTSKQANYNQPMPGIVAGQTGAFARTVLDVGGACFQQHYSIR</sequence>
<dbReference type="Proteomes" id="UP001235303">
    <property type="component" value="Unassembled WGS sequence"/>
</dbReference>
<organism evidence="1 2">
    <name type="scientific">Roseofilum acuticapitatum BLCC-M154</name>
    <dbReference type="NCBI Taxonomy" id="3022444"/>
    <lineage>
        <taxon>Bacteria</taxon>
        <taxon>Bacillati</taxon>
        <taxon>Cyanobacteriota</taxon>
        <taxon>Cyanophyceae</taxon>
        <taxon>Desertifilales</taxon>
        <taxon>Desertifilaceae</taxon>
        <taxon>Roseofilum</taxon>
        <taxon>Roseofilum acuticapitatum</taxon>
    </lineage>
</organism>
<dbReference type="EMBL" id="JAQOSP010000065">
    <property type="protein sequence ID" value="MDJ1169673.1"/>
    <property type="molecule type" value="Genomic_DNA"/>
</dbReference>
<keyword evidence="2" id="KW-1185">Reference proteome</keyword>
<name>A0ABT7AUC3_9CYAN</name>